<proteinExistence type="predicted"/>
<dbReference type="HOGENOM" id="CLU_2941837_0_0_1"/>
<protein>
    <submittedName>
        <fullName evidence="2">Uncharacterized protein</fullName>
    </submittedName>
</protein>
<gene>
    <name evidence="2" type="ORF">FOPG_19984</name>
</gene>
<dbReference type="AlphaFoldDB" id="X0GKA2"/>
<feature type="region of interest" description="Disordered" evidence="1">
    <location>
        <begin position="36"/>
        <end position="60"/>
    </location>
</feature>
<accession>X0GKA2</accession>
<dbReference type="Proteomes" id="UP000030676">
    <property type="component" value="Unassembled WGS sequence"/>
</dbReference>
<reference evidence="2" key="1">
    <citation type="submission" date="2011-11" db="EMBL/GenBank/DDBJ databases">
        <title>The Genome Sequence of Fusarium oxysporum PHW808.</title>
        <authorList>
            <consortium name="The Broad Institute Genome Sequencing Platform"/>
            <person name="Ma L.-J."/>
            <person name="Gale L.R."/>
            <person name="Schwartz D.C."/>
            <person name="Zhou S."/>
            <person name="Corby-Kistler H."/>
            <person name="Young S.K."/>
            <person name="Zeng Q."/>
            <person name="Gargeya S."/>
            <person name="Fitzgerald M."/>
            <person name="Haas B."/>
            <person name="Abouelleil A."/>
            <person name="Alvarado L."/>
            <person name="Arachchi H.M."/>
            <person name="Berlin A."/>
            <person name="Brown A."/>
            <person name="Chapman S.B."/>
            <person name="Chen Z."/>
            <person name="Dunbar C."/>
            <person name="Freedman E."/>
            <person name="Gearin G."/>
            <person name="Goldberg J."/>
            <person name="Griggs A."/>
            <person name="Gujja S."/>
            <person name="Heiman D."/>
            <person name="Howarth C."/>
            <person name="Larson L."/>
            <person name="Lui A."/>
            <person name="MacDonald P.J.P."/>
            <person name="Montmayeur A."/>
            <person name="Murphy C."/>
            <person name="Neiman D."/>
            <person name="Pearson M."/>
            <person name="Priest M."/>
            <person name="Roberts A."/>
            <person name="Saif S."/>
            <person name="Shea T."/>
            <person name="Shenoy N."/>
            <person name="Sisk P."/>
            <person name="Stolte C."/>
            <person name="Sykes S."/>
            <person name="Wortman J."/>
            <person name="Nusbaum C."/>
            <person name="Birren B."/>
        </authorList>
    </citation>
    <scope>NUCLEOTIDE SEQUENCE [LARGE SCALE GENOMIC DNA]</scope>
    <source>
        <strain evidence="2">54008</strain>
    </source>
</reference>
<sequence>MLSRSSTISQSGLEALQSIVITGAKLWAAVTGSITQHGGPHGIKLSVSPSIRRHRSSSLW</sequence>
<dbReference type="EMBL" id="KK034798">
    <property type="protein sequence ID" value="EXL63743.1"/>
    <property type="molecule type" value="Genomic_DNA"/>
</dbReference>
<evidence type="ECO:0000256" key="1">
    <source>
        <dbReference type="SAM" id="MobiDB-lite"/>
    </source>
</evidence>
<feature type="compositionally biased region" description="Basic residues" evidence="1">
    <location>
        <begin position="51"/>
        <end position="60"/>
    </location>
</feature>
<organism evidence="2">
    <name type="scientific">Fusarium oxysporum f. sp. conglutinans race 2 54008</name>
    <dbReference type="NCBI Taxonomy" id="1089457"/>
    <lineage>
        <taxon>Eukaryota</taxon>
        <taxon>Fungi</taxon>
        <taxon>Dikarya</taxon>
        <taxon>Ascomycota</taxon>
        <taxon>Pezizomycotina</taxon>
        <taxon>Sordariomycetes</taxon>
        <taxon>Hypocreomycetidae</taxon>
        <taxon>Hypocreales</taxon>
        <taxon>Nectriaceae</taxon>
        <taxon>Fusarium</taxon>
        <taxon>Fusarium oxysporum species complex</taxon>
    </lineage>
</organism>
<name>X0GKA2_FUSOX</name>
<evidence type="ECO:0000313" key="2">
    <source>
        <dbReference type="EMBL" id="EXL63743.1"/>
    </source>
</evidence>
<reference evidence="2" key="2">
    <citation type="submission" date="2014-03" db="EMBL/GenBank/DDBJ databases">
        <title>The Genome Annotation of Fusarium oxysporum PHW808.</title>
        <authorList>
            <consortium name="The Broad Institute Genomics Platform"/>
            <person name="Ma L.-J."/>
            <person name="Corby-Kistler H."/>
            <person name="Broz K."/>
            <person name="Gale L.R."/>
            <person name="Jonkers W."/>
            <person name="O'Donnell K."/>
            <person name="Ploetz R."/>
            <person name="Steinberg C."/>
            <person name="Schwartz D.C."/>
            <person name="VanEtten H."/>
            <person name="Zhou S."/>
            <person name="Young S.K."/>
            <person name="Zeng Q."/>
            <person name="Gargeya S."/>
            <person name="Fitzgerald M."/>
            <person name="Abouelleil A."/>
            <person name="Alvarado L."/>
            <person name="Chapman S.B."/>
            <person name="Gainer-Dewar J."/>
            <person name="Goldberg J."/>
            <person name="Griggs A."/>
            <person name="Gujja S."/>
            <person name="Hansen M."/>
            <person name="Howarth C."/>
            <person name="Imamovic A."/>
            <person name="Ireland A."/>
            <person name="Larimer J."/>
            <person name="McCowan C."/>
            <person name="Murphy C."/>
            <person name="Pearson M."/>
            <person name="Poon T.W."/>
            <person name="Priest M."/>
            <person name="Roberts A."/>
            <person name="Saif S."/>
            <person name="Shea T."/>
            <person name="Sykes S."/>
            <person name="Wortman J."/>
            <person name="Nusbaum C."/>
            <person name="Birren B."/>
        </authorList>
    </citation>
    <scope>NUCLEOTIDE SEQUENCE</scope>
    <source>
        <strain evidence="2">54008</strain>
    </source>
</reference>